<evidence type="ECO:0000313" key="5">
    <source>
        <dbReference type="EMBL" id="MZZ13205.1"/>
    </source>
</evidence>
<feature type="transmembrane region" description="Helical" evidence="2">
    <location>
        <begin position="209"/>
        <end position="228"/>
    </location>
</feature>
<feature type="domain" description="Phosphatidic acid phosphatase type 2/haloperoxidase" evidence="3">
    <location>
        <begin position="99"/>
        <end position="230"/>
    </location>
</feature>
<reference evidence="6" key="3">
    <citation type="submission" date="2017-05" db="EMBL/GenBank/DDBJ databases">
        <authorList>
            <person name="Song R."/>
            <person name="Chenine A.L."/>
            <person name="Ruprecht R.M."/>
        </authorList>
    </citation>
    <scope>NUCLEOTIDE SEQUENCE [LARGE SCALE GENOMIC DNA]</scope>
    <source>
        <strain evidence="6">S567_C10_BS</strain>
    </source>
</reference>
<evidence type="ECO:0000256" key="1">
    <source>
        <dbReference type="SAM" id="MobiDB-lite"/>
    </source>
</evidence>
<feature type="transmembrane region" description="Helical" evidence="2">
    <location>
        <begin position="100"/>
        <end position="119"/>
    </location>
</feature>
<protein>
    <submittedName>
        <fullName evidence="4">PAP2 superfamily protein</fullName>
    </submittedName>
    <submittedName>
        <fullName evidence="5">Phosphatase PAP2 family protein</fullName>
    </submittedName>
    <submittedName>
        <fullName evidence="6">Phosphoesterase</fullName>
    </submittedName>
</protein>
<reference evidence="7 10" key="6">
    <citation type="submission" date="2019-01" db="EMBL/GenBank/DDBJ databases">
        <title>The Pseudomonas aeruginosa pan-genome provides new insights on its population structure, horizontal gene transfer and pathogenicity.</title>
        <authorList>
            <person name="Freschi L."/>
            <person name="Vincent A.T."/>
            <person name="Jeukens J."/>
            <person name="Emond-Rheault J.-G."/>
            <person name="Kukavica-Ibrulj I."/>
            <person name="Dupont M.-J."/>
            <person name="Charette S.J."/>
            <person name="Boyle B."/>
            <person name="Levesque R.C."/>
        </authorList>
    </citation>
    <scope>NUCLEOTIDE SEQUENCE [LARGE SCALE GENOMIC DNA]</scope>
    <source>
        <strain evidence="7 10">PA-W36</strain>
    </source>
</reference>
<evidence type="ECO:0000313" key="11">
    <source>
        <dbReference type="Proteomes" id="UP000644192"/>
    </source>
</evidence>
<keyword evidence="2" id="KW-1133">Transmembrane helix</keyword>
<dbReference type="Proteomes" id="UP000284767">
    <property type="component" value="Unassembled WGS sequence"/>
</dbReference>
<dbReference type="CDD" id="cd03396">
    <property type="entry name" value="PAP2_like_6"/>
    <property type="match status" value="1"/>
</dbReference>
<reference evidence="9" key="4">
    <citation type="submission" date="2017-05" db="EMBL/GenBank/DDBJ databases">
        <authorList>
            <person name="Giani T."/>
            <person name="Arena F."/>
            <person name="Pollini S."/>
            <person name="Di Pilato V."/>
            <person name="D'Andrea M.M."/>
            <person name="Henrici De Angelis L."/>
            <person name="Bassetti M."/>
            <person name="Rossolini G.M."/>
        </authorList>
    </citation>
    <scope>NUCLEOTIDE SEQUENCE [LARGE SCALE GENOMIC DNA]</scope>
    <source>
        <strain evidence="9">S567_C10_BS</strain>
    </source>
</reference>
<evidence type="ECO:0000313" key="10">
    <source>
        <dbReference type="Proteomes" id="UP000284767"/>
    </source>
</evidence>
<reference evidence="4" key="1">
    <citation type="submission" date="2015-06" db="EMBL/GenBank/DDBJ databases">
        <authorList>
            <person name="Radhakrishnan R."/>
            <person name="Underwood A."/>
            <person name="Al-Shahib A."/>
        </authorList>
    </citation>
    <scope>NUCLEOTIDE SEQUENCE</scope>
    <source>
        <strain evidence="4">P19_London_7_VIM_2_05_10</strain>
    </source>
</reference>
<dbReference type="EMBL" id="NSNE01000008">
    <property type="protein sequence ID" value="RPM15258.1"/>
    <property type="molecule type" value="Genomic_DNA"/>
</dbReference>
<evidence type="ECO:0000313" key="4">
    <source>
        <dbReference type="EMBL" id="CRN92571.1"/>
    </source>
</evidence>
<evidence type="ECO:0000313" key="7">
    <source>
        <dbReference type="EMBL" id="RPM15258.1"/>
    </source>
</evidence>
<accession>A0A0E1KDI5</accession>
<dbReference type="Proteomes" id="UP000194857">
    <property type="component" value="Unassembled WGS sequence"/>
</dbReference>
<feature type="transmembrane region" description="Helical" evidence="2">
    <location>
        <begin position="154"/>
        <end position="172"/>
    </location>
</feature>
<dbReference type="EMBL" id="NFFZ01000011">
    <property type="protein sequence ID" value="OTI59414.1"/>
    <property type="molecule type" value="Genomic_DNA"/>
</dbReference>
<proteinExistence type="predicted"/>
<evidence type="ECO:0000259" key="3">
    <source>
        <dbReference type="Pfam" id="PF01569"/>
    </source>
</evidence>
<keyword evidence="2" id="KW-0472">Membrane</keyword>
<dbReference type="AlphaFoldDB" id="A0A0E1KDI5"/>
<evidence type="ECO:0000313" key="8">
    <source>
        <dbReference type="Proteomes" id="UP000045039"/>
    </source>
</evidence>
<dbReference type="Proteomes" id="UP000644192">
    <property type="component" value="Unassembled WGS sequence"/>
</dbReference>
<dbReference type="RefSeq" id="WP_003112760.1">
    <property type="nucleotide sequence ID" value="NZ_AP024513.1"/>
</dbReference>
<dbReference type="InterPro" id="IPR036938">
    <property type="entry name" value="PAP2/HPO_sf"/>
</dbReference>
<feature type="region of interest" description="Disordered" evidence="1">
    <location>
        <begin position="235"/>
        <end position="264"/>
    </location>
</feature>
<dbReference type="InterPro" id="IPR000326">
    <property type="entry name" value="PAP2/HPO"/>
</dbReference>
<feature type="transmembrane region" description="Helical" evidence="2">
    <location>
        <begin position="179"/>
        <end position="197"/>
    </location>
</feature>
<dbReference type="OMA" id="GAHFFSH"/>
<reference evidence="7 10" key="5">
    <citation type="submission" date="2017-08" db="EMBL/GenBank/DDBJ databases">
        <authorList>
            <person name="Feschi L."/>
            <person name="Jeukens J."/>
            <person name="Emond-Rheault J.-G."/>
            <person name="Kukavica-Ibrulj I."/>
            <person name="Boyle B."/>
            <person name="Levesque R.C."/>
        </authorList>
    </citation>
    <scope>NUCLEOTIDE SEQUENCE [LARGE SCALE GENOMIC DNA]</scope>
    <source>
        <strain evidence="7 10">PA-W36</strain>
    </source>
</reference>
<dbReference type="Pfam" id="PF01569">
    <property type="entry name" value="PAP2"/>
    <property type="match status" value="1"/>
</dbReference>
<comment type="caution">
    <text evidence="5">The sequence shown here is derived from an EMBL/GenBank/DDBJ whole genome shotgun (WGS) entry which is preliminary data.</text>
</comment>
<keyword evidence="2" id="KW-0812">Transmembrane</keyword>
<dbReference type="EMBL" id="WXZT01000009">
    <property type="protein sequence ID" value="MZZ13205.1"/>
    <property type="molecule type" value="Genomic_DNA"/>
</dbReference>
<reference evidence="5" key="7">
    <citation type="submission" date="2020-01" db="EMBL/GenBank/DDBJ databases">
        <title>Bacteria Cultured from War Wounds Associated with the Conflict in Eastern Ukraine.</title>
        <authorList>
            <person name="Snesrud E."/>
            <person name="Galac M.R."/>
            <person name="Mc Gann P."/>
            <person name="Valentine K."/>
            <person name="Viacheslav K."/>
        </authorList>
    </citation>
    <scope>NUCLEOTIDE SEQUENCE</scope>
    <source>
        <strain evidence="5">VNMU148</strain>
    </source>
</reference>
<gene>
    <name evidence="6" type="ORF">CAZ10_21420</name>
    <name evidence="5" type="ORF">GUL26_13190</name>
    <name evidence="7" type="ORF">IPC1295_15725</name>
    <name evidence="4" type="ORF">PAERUG_P19_London_7_VIM_2_05_10_00283</name>
</gene>
<dbReference type="EMBL" id="CVVU01000011">
    <property type="protein sequence ID" value="CRN92571.1"/>
    <property type="molecule type" value="Genomic_DNA"/>
</dbReference>
<evidence type="ECO:0000313" key="6">
    <source>
        <dbReference type="EMBL" id="OTI59414.1"/>
    </source>
</evidence>
<name>A0A0E1KDI5_PSEAI</name>
<feature type="transmembrane region" description="Helical" evidence="2">
    <location>
        <begin position="68"/>
        <end position="88"/>
    </location>
</feature>
<feature type="compositionally biased region" description="Basic and acidic residues" evidence="1">
    <location>
        <begin position="235"/>
        <end position="248"/>
    </location>
</feature>
<evidence type="ECO:0000256" key="2">
    <source>
        <dbReference type="SAM" id="Phobius"/>
    </source>
</evidence>
<reference evidence="8" key="2">
    <citation type="submission" date="2015-06" db="EMBL/GenBank/DDBJ databases">
        <authorList>
            <person name="Radhakrishnan Rajesh"/>
            <person name="Underwood Anthony"/>
            <person name="Al-Shahib Ali"/>
        </authorList>
    </citation>
    <scope>NUCLEOTIDE SEQUENCE [LARGE SCALE GENOMIC DNA]</scope>
    <source>
        <strain evidence="8">P19_London_7_VIM_2_05_10</strain>
    </source>
</reference>
<sequence length="264" mass="29214">MTQAAVHSPSRPFNPWLFLALPLGLAALLLAFEPVTLDLALANLMYDPGAGFIGRHSWFLENILHDRVKQLVIAISVLGLLVSIAGLFHRPWRALSRPLAYVFLAMSLAASIVTPLKALTAVQCPWSLAQFGGEETYSSLLSPRPPTEHPGRCWPGGHASSGFVLFALFFALRDRKPRLARYALAFAFAMGCLLSLSRMLQGAHFLSHNLWTMLFDWLICLGLYRLMLYRPETRGQRNGGADENRVQEDDSSAPSTPNSMGTFM</sequence>
<dbReference type="Gene3D" id="1.20.144.10">
    <property type="entry name" value="Phosphatidic acid phosphatase type 2/haloperoxidase"/>
    <property type="match status" value="1"/>
</dbReference>
<evidence type="ECO:0000313" key="9">
    <source>
        <dbReference type="Proteomes" id="UP000194857"/>
    </source>
</evidence>
<organism evidence="5 11">
    <name type="scientific">Pseudomonas aeruginosa</name>
    <dbReference type="NCBI Taxonomy" id="287"/>
    <lineage>
        <taxon>Bacteria</taxon>
        <taxon>Pseudomonadati</taxon>
        <taxon>Pseudomonadota</taxon>
        <taxon>Gammaproteobacteria</taxon>
        <taxon>Pseudomonadales</taxon>
        <taxon>Pseudomonadaceae</taxon>
        <taxon>Pseudomonas</taxon>
    </lineage>
</organism>
<dbReference type="Proteomes" id="UP000045039">
    <property type="component" value="Unassembled WGS sequence"/>
</dbReference>
<feature type="compositionally biased region" description="Polar residues" evidence="1">
    <location>
        <begin position="252"/>
        <end position="264"/>
    </location>
</feature>
<dbReference type="SUPFAM" id="SSF48317">
    <property type="entry name" value="Acid phosphatase/Vanadium-dependent haloperoxidase"/>
    <property type="match status" value="1"/>
</dbReference>